<dbReference type="Gramene" id="TraesMAC6D03G03748900.2">
    <property type="protein sequence ID" value="TraesMAC6D03G03748900.2"/>
    <property type="gene ID" value="TraesMAC6D03G03748900"/>
</dbReference>
<dbReference type="PANTHER" id="PTHR31499">
    <property type="entry name" value="MYB FAMILY TRANSCRIPTION FACTOR PHL11"/>
    <property type="match status" value="1"/>
</dbReference>
<dbReference type="AlphaFoldDB" id="A0A3B6QGT0"/>
<dbReference type="Gramene" id="TraesLDM6D03G03754710.3">
    <property type="protein sequence ID" value="TraesLDM6D03G03754710.3"/>
    <property type="gene ID" value="TraesLDM6D03G03754710"/>
</dbReference>
<keyword evidence="1" id="KW-0805">Transcription regulation</keyword>
<keyword evidence="4" id="KW-0539">Nucleus</keyword>
<sequence length="306" mass="33747">MFEGMERAGYGVGAGVVLSRDPKPRLRWTPDLHERFVEAVTKLGGPDKATPKSVLRLMGMKGLTLYHLKSHLQKYRMGKQSKKDTGFETNRGAFAAQGISFSSAVPPNVPSAGNSNMGKFYTDITKCWISPVKEKCCISLSIPNQFIETPLADALRYQIEVQRKLHEQLEVQKKLQMRIEAQGKYLQTILEKAQKNLSYEAGGDATLETTRSQLTDFNLALSGFMDDATQACQQNGGELAKALSDDGLRAGNLGFQLYHGGDDVKCATDEDLLLLDLNIKGGYDHRLSAHGMPRGAVDLTVGQHRR</sequence>
<dbReference type="Gramene" id="TraesARI6D03G03715140.1">
    <property type="protein sequence ID" value="TraesARI6D03G03715140.1"/>
    <property type="gene ID" value="TraesARI6D03G03715140"/>
</dbReference>
<evidence type="ECO:0000256" key="3">
    <source>
        <dbReference type="ARBA" id="ARBA00023163"/>
    </source>
</evidence>
<dbReference type="EnsemblPlants" id="TraesCS6D02G245900.2">
    <property type="protein sequence ID" value="TraesCS6D02G245900.2"/>
    <property type="gene ID" value="TraesCS6D02G245900"/>
</dbReference>
<dbReference type="Gramene" id="TraesJAG6D03G03733800.2">
    <property type="protein sequence ID" value="TraesJAG6D03G03733800.2"/>
    <property type="gene ID" value="TraesJAG6D03G03733800"/>
</dbReference>
<dbReference type="GO" id="GO:0003677">
    <property type="term" value="F:DNA binding"/>
    <property type="evidence" value="ECO:0007669"/>
    <property type="project" value="UniProtKB-KW"/>
</dbReference>
<dbReference type="Gramene" id="TraesSYM6D03G03698520.1">
    <property type="protein sequence ID" value="TraesSYM6D03G03698520.1"/>
    <property type="gene ID" value="TraesSYM6D03G03698520"/>
</dbReference>
<evidence type="ECO:0000256" key="4">
    <source>
        <dbReference type="ARBA" id="ARBA00023242"/>
    </source>
</evidence>
<reference evidence="6" key="2">
    <citation type="submission" date="2018-10" db="UniProtKB">
        <authorList>
            <consortium name="EnsemblPlants"/>
        </authorList>
    </citation>
    <scope>IDENTIFICATION</scope>
</reference>
<dbReference type="SMR" id="A0A3B6QGT0"/>
<keyword evidence="2" id="KW-0238">DNA-binding</keyword>
<dbReference type="OMA" id="RGGGFMY"/>
<dbReference type="Pfam" id="PF00249">
    <property type="entry name" value="Myb_DNA-binding"/>
    <property type="match status" value="1"/>
</dbReference>
<dbReference type="STRING" id="4565.A0A3B6QGT0"/>
<feature type="domain" description="HTH myb-type" evidence="5">
    <location>
        <begin position="20"/>
        <end position="80"/>
    </location>
</feature>
<reference evidence="6" key="1">
    <citation type="submission" date="2018-08" db="EMBL/GenBank/DDBJ databases">
        <authorList>
            <person name="Rossello M."/>
        </authorList>
    </citation>
    <scope>NUCLEOTIDE SEQUENCE [LARGE SCALE GENOMIC DNA]</scope>
    <source>
        <strain evidence="6">cv. Chinese Spring</strain>
    </source>
</reference>
<dbReference type="InterPro" id="IPR006447">
    <property type="entry name" value="Myb_dom_plants"/>
</dbReference>
<dbReference type="Gramene" id="TraesCS6D02G245900.2">
    <property type="protein sequence ID" value="TraesCS6D02G245900.2"/>
    <property type="gene ID" value="TraesCS6D02G245900"/>
</dbReference>
<dbReference type="Pfam" id="PF14379">
    <property type="entry name" value="Myb_CC_LHEQLE"/>
    <property type="match status" value="1"/>
</dbReference>
<proteinExistence type="predicted"/>
<gene>
    <name evidence="6" type="primary">LOC123145187</name>
</gene>
<dbReference type="Gramene" id="TraesCS6D03G0603600.1">
    <property type="protein sequence ID" value="TraesCS6D03G0603600.1.CDS"/>
    <property type="gene ID" value="TraesCS6D03G0603600"/>
</dbReference>
<name>A0A3B6QGT0_WHEAT</name>
<evidence type="ECO:0000256" key="2">
    <source>
        <dbReference type="ARBA" id="ARBA00023125"/>
    </source>
</evidence>
<dbReference type="Gramene" id="TraesSTA6D03G03743990.2">
    <property type="protein sequence ID" value="TraesSTA6D03G03743990.2"/>
    <property type="gene ID" value="TraesSTA6D03G03743990"/>
</dbReference>
<accession>A0A3B6QGT0</accession>
<dbReference type="InterPro" id="IPR046955">
    <property type="entry name" value="PHR1-like"/>
</dbReference>
<evidence type="ECO:0000256" key="1">
    <source>
        <dbReference type="ARBA" id="ARBA00023015"/>
    </source>
</evidence>
<dbReference type="PROSITE" id="PS51294">
    <property type="entry name" value="HTH_MYB"/>
    <property type="match status" value="1"/>
</dbReference>
<dbReference type="Gene3D" id="1.10.10.60">
    <property type="entry name" value="Homeodomain-like"/>
    <property type="match status" value="1"/>
</dbReference>
<evidence type="ECO:0000313" key="6">
    <source>
        <dbReference type="EnsemblPlants" id="TraesCS6D02G245900.2"/>
    </source>
</evidence>
<dbReference type="InterPro" id="IPR025756">
    <property type="entry name" value="Myb_CC_LHEQLE"/>
</dbReference>
<dbReference type="FunFam" id="1.10.10.60:FF:000002">
    <property type="entry name" value="Myb family transcription factor"/>
    <property type="match status" value="1"/>
</dbReference>
<dbReference type="InterPro" id="IPR001005">
    <property type="entry name" value="SANT/Myb"/>
</dbReference>
<dbReference type="GO" id="GO:0003700">
    <property type="term" value="F:DNA-binding transcription factor activity"/>
    <property type="evidence" value="ECO:0007669"/>
    <property type="project" value="InterPro"/>
</dbReference>
<dbReference type="InterPro" id="IPR017930">
    <property type="entry name" value="Myb_dom"/>
</dbReference>
<dbReference type="NCBIfam" id="TIGR01557">
    <property type="entry name" value="myb_SHAQKYF"/>
    <property type="match status" value="1"/>
</dbReference>
<keyword evidence="3" id="KW-0804">Transcription</keyword>
<dbReference type="Proteomes" id="UP000019116">
    <property type="component" value="Chromosome 6D"/>
</dbReference>
<dbReference type="Gramene" id="TraesLAC6D03G03701490.1">
    <property type="protein sequence ID" value="TraesLAC6D03G03701490.1"/>
    <property type="gene ID" value="TraesLAC6D03G03701490"/>
</dbReference>
<dbReference type="Gramene" id="TraesPARA_EIv1.0_2154550.2">
    <property type="protein sequence ID" value="TraesPARA_EIv1.0_2154550.2.CDS"/>
    <property type="gene ID" value="TraesPARA_EIv1.0_2154550"/>
</dbReference>
<dbReference type="PaxDb" id="4565-Traes_6DL_EAF038D23.2"/>
<dbReference type="SUPFAM" id="SSF46689">
    <property type="entry name" value="Homeodomain-like"/>
    <property type="match status" value="1"/>
</dbReference>
<dbReference type="InterPro" id="IPR009057">
    <property type="entry name" value="Homeodomain-like_sf"/>
</dbReference>
<protein>
    <recommendedName>
        <fullName evidence="5">HTH myb-type domain-containing protein</fullName>
    </recommendedName>
</protein>
<dbReference type="PANTHER" id="PTHR31499:SF23">
    <property type="entry name" value="MYB FAMILY TRANSCRIPTION FACTOR PHL11"/>
    <property type="match status" value="1"/>
</dbReference>
<evidence type="ECO:0000313" key="7">
    <source>
        <dbReference type="Proteomes" id="UP000019116"/>
    </source>
</evidence>
<dbReference type="Gramene" id="TraesJUL6D03G03783790.2">
    <property type="protein sequence ID" value="TraesJUL6D03G03783790.2"/>
    <property type="gene ID" value="TraesJUL6D03G03783790"/>
</dbReference>
<keyword evidence="7" id="KW-1185">Reference proteome</keyword>
<organism evidence="6">
    <name type="scientific">Triticum aestivum</name>
    <name type="common">Wheat</name>
    <dbReference type="NCBI Taxonomy" id="4565"/>
    <lineage>
        <taxon>Eukaryota</taxon>
        <taxon>Viridiplantae</taxon>
        <taxon>Streptophyta</taxon>
        <taxon>Embryophyta</taxon>
        <taxon>Tracheophyta</taxon>
        <taxon>Spermatophyta</taxon>
        <taxon>Magnoliopsida</taxon>
        <taxon>Liliopsida</taxon>
        <taxon>Poales</taxon>
        <taxon>Poaceae</taxon>
        <taxon>BOP clade</taxon>
        <taxon>Pooideae</taxon>
        <taxon>Triticodae</taxon>
        <taxon>Triticeae</taxon>
        <taxon>Triticinae</taxon>
        <taxon>Triticum</taxon>
    </lineage>
</organism>
<evidence type="ECO:0000259" key="5">
    <source>
        <dbReference type="PROSITE" id="PS51294"/>
    </source>
</evidence>
<dbReference type="Gramene" id="TraesRN6D0100639100.1">
    <property type="protein sequence ID" value="TraesRN6D0100639100.1"/>
    <property type="gene ID" value="TraesRN6D0100639100"/>
</dbReference>